<accession>A0A926FC57</accession>
<dbReference type="SUPFAM" id="SSF49879">
    <property type="entry name" value="SMAD/FHA domain"/>
    <property type="match status" value="1"/>
</dbReference>
<dbReference type="EMBL" id="JACRTE010000002">
    <property type="protein sequence ID" value="MBC8595644.1"/>
    <property type="molecule type" value="Genomic_DNA"/>
</dbReference>
<sequence>MISVELILFILKYVFVILAFLFIASVTKLIYLDITDTSRYLKTVEDAYAYLKLINLREDLNFKVYESYGIGENVTIGRKKSCTIRINCPFLSKVHARIFLYKDKFYVEDLGSTNGTFVGGKQVLEKPVRIKDGDKISFGGLSFLFVEVLDNSREENENDEI</sequence>
<proteinExistence type="predicted"/>
<dbReference type="InterPro" id="IPR050923">
    <property type="entry name" value="Cell_Proc_Reg/RNA_Proc"/>
</dbReference>
<evidence type="ECO:0000313" key="4">
    <source>
        <dbReference type="Proteomes" id="UP000647416"/>
    </source>
</evidence>
<dbReference type="PROSITE" id="PS50006">
    <property type="entry name" value="FHA_DOMAIN"/>
    <property type="match status" value="1"/>
</dbReference>
<reference evidence="3" key="1">
    <citation type="submission" date="2020-08" db="EMBL/GenBank/DDBJ databases">
        <title>Genome public.</title>
        <authorList>
            <person name="Liu C."/>
            <person name="Sun Q."/>
        </authorList>
    </citation>
    <scope>NUCLEOTIDE SEQUENCE</scope>
    <source>
        <strain evidence="3">NSJ-50</strain>
    </source>
</reference>
<keyword evidence="1" id="KW-1133">Transmembrane helix</keyword>
<keyword evidence="4" id="KW-1185">Reference proteome</keyword>
<dbReference type="InterPro" id="IPR008984">
    <property type="entry name" value="SMAD_FHA_dom_sf"/>
</dbReference>
<keyword evidence="1" id="KW-0812">Transmembrane</keyword>
<comment type="caution">
    <text evidence="3">The sequence shown here is derived from an EMBL/GenBank/DDBJ whole genome shotgun (WGS) entry which is preliminary data.</text>
</comment>
<dbReference type="PANTHER" id="PTHR23308">
    <property type="entry name" value="NUCLEAR INHIBITOR OF PROTEIN PHOSPHATASE-1"/>
    <property type="match status" value="1"/>
</dbReference>
<name>A0A926FC57_9FIRM</name>
<evidence type="ECO:0000256" key="1">
    <source>
        <dbReference type="SAM" id="Phobius"/>
    </source>
</evidence>
<dbReference type="RefSeq" id="WP_178348515.1">
    <property type="nucleotide sequence ID" value="NZ_JACRTE010000002.1"/>
</dbReference>
<dbReference type="Gene3D" id="2.60.200.20">
    <property type="match status" value="1"/>
</dbReference>
<dbReference type="CDD" id="cd00060">
    <property type="entry name" value="FHA"/>
    <property type="match status" value="1"/>
</dbReference>
<dbReference type="InterPro" id="IPR000253">
    <property type="entry name" value="FHA_dom"/>
</dbReference>
<keyword evidence="1" id="KW-0472">Membrane</keyword>
<organism evidence="3 4">
    <name type="scientific">Qingrenia yutianensis</name>
    <dbReference type="NCBI Taxonomy" id="2763676"/>
    <lineage>
        <taxon>Bacteria</taxon>
        <taxon>Bacillati</taxon>
        <taxon>Bacillota</taxon>
        <taxon>Clostridia</taxon>
        <taxon>Eubacteriales</taxon>
        <taxon>Oscillospiraceae</taxon>
        <taxon>Qingrenia</taxon>
    </lineage>
</organism>
<evidence type="ECO:0000259" key="2">
    <source>
        <dbReference type="PROSITE" id="PS50006"/>
    </source>
</evidence>
<evidence type="ECO:0000313" key="3">
    <source>
        <dbReference type="EMBL" id="MBC8595644.1"/>
    </source>
</evidence>
<gene>
    <name evidence="3" type="ORF">H8706_02000</name>
</gene>
<feature type="domain" description="FHA" evidence="2">
    <location>
        <begin position="74"/>
        <end position="123"/>
    </location>
</feature>
<dbReference type="Pfam" id="PF00498">
    <property type="entry name" value="FHA"/>
    <property type="match status" value="1"/>
</dbReference>
<protein>
    <submittedName>
        <fullName evidence="3">FHA domain-containing protein</fullName>
    </submittedName>
</protein>
<dbReference type="SMART" id="SM00240">
    <property type="entry name" value="FHA"/>
    <property type="match status" value="1"/>
</dbReference>
<dbReference type="Proteomes" id="UP000647416">
    <property type="component" value="Unassembled WGS sequence"/>
</dbReference>
<feature type="transmembrane region" description="Helical" evidence="1">
    <location>
        <begin position="6"/>
        <end position="32"/>
    </location>
</feature>
<dbReference type="AlphaFoldDB" id="A0A926FC57"/>